<evidence type="ECO:0000256" key="2">
    <source>
        <dbReference type="ARBA" id="ARBA00023002"/>
    </source>
</evidence>
<sequence length="334" mass="35245">MRVAVLGAGRMGQRRAHLLASDPRVDEVVVGNRTRARAEEVARAVGGRAAGLEEALDTGPEAVVVSLATANHAEYLLRAIDLGVPILTEKPLAADLEGTWAAVAAARDAGVAVQVAFMRRFDPAYVEAGRLVASGALGTLYHVHMTSHDRDVTPLEYLPGSGGIFRDLHVHDFDAARFLTGREIAEVDARASVRAHARFAEHDDFDTATVLATMDDGLTVTVSGARHDPLGYDFRVELFGSADSVATGLGPRTPLRSLEPGSPGAPPHAYEGFLERFSAAFAAETAAFVDLVAGRGPNPCPPEEAARAMAAAVACERSVAERRPVALSEVEVAL</sequence>
<evidence type="ECO:0000259" key="3">
    <source>
        <dbReference type="Pfam" id="PF01408"/>
    </source>
</evidence>
<dbReference type="EMBL" id="WJHE01000898">
    <property type="protein sequence ID" value="MST34211.1"/>
    <property type="molecule type" value="Genomic_DNA"/>
</dbReference>
<organism evidence="5 6">
    <name type="scientific">Acidiferrimicrobium australe</name>
    <dbReference type="NCBI Taxonomy" id="2664430"/>
    <lineage>
        <taxon>Bacteria</taxon>
        <taxon>Bacillati</taxon>
        <taxon>Actinomycetota</taxon>
        <taxon>Acidimicrobiia</taxon>
        <taxon>Acidimicrobiales</taxon>
        <taxon>Acidimicrobiaceae</taxon>
        <taxon>Acidiferrimicrobium</taxon>
    </lineage>
</organism>
<dbReference type="InterPro" id="IPR000683">
    <property type="entry name" value="Gfo/Idh/MocA-like_OxRdtase_N"/>
</dbReference>
<dbReference type="SUPFAM" id="SSF55347">
    <property type="entry name" value="Glyceraldehyde-3-phosphate dehydrogenase-like, C-terminal domain"/>
    <property type="match status" value="1"/>
</dbReference>
<comment type="similarity">
    <text evidence="1">Belongs to the Gfo/Idh/MocA family.</text>
</comment>
<evidence type="ECO:0000256" key="1">
    <source>
        <dbReference type="ARBA" id="ARBA00010928"/>
    </source>
</evidence>
<dbReference type="InterPro" id="IPR036291">
    <property type="entry name" value="NAD(P)-bd_dom_sf"/>
</dbReference>
<proteinExistence type="inferred from homology"/>
<dbReference type="Gene3D" id="3.30.360.10">
    <property type="entry name" value="Dihydrodipicolinate Reductase, domain 2"/>
    <property type="match status" value="1"/>
</dbReference>
<dbReference type="SUPFAM" id="SSF51735">
    <property type="entry name" value="NAD(P)-binding Rossmann-fold domains"/>
    <property type="match status" value="1"/>
</dbReference>
<comment type="caution">
    <text evidence="5">The sequence shown here is derived from an EMBL/GenBank/DDBJ whole genome shotgun (WGS) entry which is preliminary data.</text>
</comment>
<gene>
    <name evidence="5" type="ORF">GHK86_15965</name>
</gene>
<dbReference type="Pfam" id="PF01408">
    <property type="entry name" value="GFO_IDH_MocA"/>
    <property type="match status" value="1"/>
</dbReference>
<dbReference type="PANTHER" id="PTHR42840">
    <property type="entry name" value="NAD(P)-BINDING ROSSMANN-FOLD SUPERFAMILY PROTEIN-RELATED"/>
    <property type="match status" value="1"/>
</dbReference>
<dbReference type="Proteomes" id="UP000437736">
    <property type="component" value="Unassembled WGS sequence"/>
</dbReference>
<dbReference type="PANTHER" id="PTHR42840:SF3">
    <property type="entry name" value="BINDING ROSSMANN FOLD OXIDOREDUCTASE, PUTATIVE (AFU_ORTHOLOGUE AFUA_2G10240)-RELATED"/>
    <property type="match status" value="1"/>
</dbReference>
<keyword evidence="2" id="KW-0560">Oxidoreductase</keyword>
<evidence type="ECO:0000313" key="5">
    <source>
        <dbReference type="EMBL" id="MST34211.1"/>
    </source>
</evidence>
<reference evidence="5 6" key="1">
    <citation type="submission" date="2019-11" db="EMBL/GenBank/DDBJ databases">
        <title>Acidiferrimicrobium australis gen. nov., sp. nov., an acidophilic and obligately heterotrophic, member of the Actinobacteria that catalyses dissimilatory oxido- reduction of iron isolated from metal-rich acidic water in Chile.</title>
        <authorList>
            <person name="Gonzalez D."/>
            <person name="Huber K."/>
            <person name="Hedrich S."/>
            <person name="Rojas-Villalobos C."/>
            <person name="Quatrini R."/>
            <person name="Dinamarca M.A."/>
            <person name="Schwarz A."/>
            <person name="Canales C."/>
            <person name="Nancucheo I."/>
        </authorList>
    </citation>
    <scope>NUCLEOTIDE SEQUENCE [LARGE SCALE GENOMIC DNA]</scope>
    <source>
        <strain evidence="5 6">USS-CCA1</strain>
    </source>
</reference>
<dbReference type="Gene3D" id="3.40.50.720">
    <property type="entry name" value="NAD(P)-binding Rossmann-like Domain"/>
    <property type="match status" value="1"/>
</dbReference>
<protein>
    <submittedName>
        <fullName evidence="5">Dehydrogenase</fullName>
    </submittedName>
</protein>
<dbReference type="InterPro" id="IPR055170">
    <property type="entry name" value="GFO_IDH_MocA-like_dom"/>
</dbReference>
<feature type="domain" description="Gfo/Idh/MocA-like oxidoreductase N-terminal" evidence="3">
    <location>
        <begin position="1"/>
        <end position="117"/>
    </location>
</feature>
<evidence type="ECO:0000259" key="4">
    <source>
        <dbReference type="Pfam" id="PF22725"/>
    </source>
</evidence>
<keyword evidence="6" id="KW-1185">Reference proteome</keyword>
<accession>A0ABW9QXZ5</accession>
<name>A0ABW9QXZ5_9ACTN</name>
<evidence type="ECO:0000313" key="6">
    <source>
        <dbReference type="Proteomes" id="UP000437736"/>
    </source>
</evidence>
<feature type="domain" description="GFO/IDH/MocA-like oxidoreductase" evidence="4">
    <location>
        <begin position="126"/>
        <end position="244"/>
    </location>
</feature>
<dbReference type="Pfam" id="PF22725">
    <property type="entry name" value="GFO_IDH_MocA_C3"/>
    <property type="match status" value="1"/>
</dbReference>